<dbReference type="EMBL" id="JBHSGO010000019">
    <property type="protein sequence ID" value="MFC4665243.1"/>
    <property type="molecule type" value="Genomic_DNA"/>
</dbReference>
<protein>
    <submittedName>
        <fullName evidence="2">Uncharacterized protein</fullName>
    </submittedName>
</protein>
<evidence type="ECO:0000256" key="1">
    <source>
        <dbReference type="SAM" id="Phobius"/>
    </source>
</evidence>
<proteinExistence type="predicted"/>
<keyword evidence="3" id="KW-1185">Reference proteome</keyword>
<keyword evidence="1" id="KW-0472">Membrane</keyword>
<keyword evidence="1" id="KW-0812">Transmembrane</keyword>
<accession>A0ABV9K5W4</accession>
<feature type="transmembrane region" description="Helical" evidence="1">
    <location>
        <begin position="6"/>
        <end position="24"/>
    </location>
</feature>
<gene>
    <name evidence="2" type="ORF">ACFO3G_01175</name>
</gene>
<keyword evidence="1" id="KW-1133">Transmembrane helix</keyword>
<reference evidence="3" key="1">
    <citation type="journal article" date="2019" name="Int. J. Syst. Evol. Microbiol.">
        <title>The Global Catalogue of Microorganisms (GCM) 10K type strain sequencing project: providing services to taxonomists for standard genome sequencing and annotation.</title>
        <authorList>
            <consortium name="The Broad Institute Genomics Platform"/>
            <consortium name="The Broad Institute Genome Sequencing Center for Infectious Disease"/>
            <person name="Wu L."/>
            <person name="Ma J."/>
        </authorList>
    </citation>
    <scope>NUCLEOTIDE SEQUENCE [LARGE SCALE GENOMIC DNA]</scope>
    <source>
        <strain evidence="3">CGMCC 4.7357</strain>
    </source>
</reference>
<sequence length="89" mass="10077">METIVVLTILLIVMILGGLLFRGGKKYLFVPKQMLALPAFKNNVFRICLLCAVKLAERCLYLLNTIATSNAQNDVQTSFIYNEFHPIWG</sequence>
<evidence type="ECO:0000313" key="2">
    <source>
        <dbReference type="EMBL" id="MFC4665243.1"/>
    </source>
</evidence>
<dbReference type="RefSeq" id="WP_380077206.1">
    <property type="nucleotide sequence ID" value="NZ_JBHSGO010000019.1"/>
</dbReference>
<organism evidence="2 3">
    <name type="scientific">Falsiporphyromonas endometrii</name>
    <dbReference type="NCBI Taxonomy" id="1387297"/>
    <lineage>
        <taxon>Bacteria</taxon>
        <taxon>Pseudomonadati</taxon>
        <taxon>Bacteroidota</taxon>
        <taxon>Bacteroidia</taxon>
        <taxon>Bacteroidales</taxon>
        <taxon>Porphyromonadaceae</taxon>
        <taxon>Falsiporphyromonas</taxon>
    </lineage>
</organism>
<name>A0ABV9K5W4_9PORP</name>
<dbReference type="Proteomes" id="UP001596020">
    <property type="component" value="Unassembled WGS sequence"/>
</dbReference>
<evidence type="ECO:0000313" key="3">
    <source>
        <dbReference type="Proteomes" id="UP001596020"/>
    </source>
</evidence>
<comment type="caution">
    <text evidence="2">The sequence shown here is derived from an EMBL/GenBank/DDBJ whole genome shotgun (WGS) entry which is preliminary data.</text>
</comment>